<dbReference type="CDD" id="cd08566">
    <property type="entry name" value="GDPD_AtGDE_like"/>
    <property type="match status" value="1"/>
</dbReference>
<dbReference type="PROSITE" id="PS51704">
    <property type="entry name" value="GP_PDE"/>
    <property type="match status" value="1"/>
</dbReference>
<dbReference type="Pfam" id="PF03009">
    <property type="entry name" value="GDPD"/>
    <property type="match status" value="1"/>
</dbReference>
<feature type="region of interest" description="Disordered" evidence="1">
    <location>
        <begin position="116"/>
        <end position="136"/>
    </location>
</feature>
<gene>
    <name evidence="3" type="ORF">OE647_00005</name>
</gene>
<sequence>MYLKGIMIWSGRRAGKGKIPGMHAKFALAAMSLLGLLLPTTLFAQVSFEERLTPGKPPLVIAHRSAVMGGAPENSLAAIQYALDRGIEAIHINPQLTADGQYVLMHDHTLNRTTDVESVFPEGPPGGPSRESRGGKDYVRDYSLEQVRQLTLVDAADGGDLHVPTLAEALDLADGRLLVLLGLKTYEVDSLAAALQGRDTRNLRLFELYYSGTDQSKLRDATLATGIDVAVSLFQSRDYLSDFEEVFAQVGSALRMVNVRSTRLTPEFVARLKALGICLAIGAGGPEDSALVNNSDPAPWRELLDRGFAAATDQPDLVLKALGK</sequence>
<keyword evidence="4" id="KW-1185">Reference proteome</keyword>
<reference evidence="3 4" key="1">
    <citation type="submission" date="2022-10" db="EMBL/GenBank/DDBJ databases">
        <title>Defluviimonas sp. nov., isolated from ocean surface water.</title>
        <authorList>
            <person name="He W."/>
            <person name="Wang L."/>
            <person name="Zhang D.-F."/>
        </authorList>
    </citation>
    <scope>NUCLEOTIDE SEQUENCE [LARGE SCALE GENOMIC DNA]</scope>
    <source>
        <strain evidence="3 4">WL0075</strain>
    </source>
</reference>
<dbReference type="Gene3D" id="3.20.20.190">
    <property type="entry name" value="Phosphatidylinositol (PI) phosphodiesterase"/>
    <property type="match status" value="1"/>
</dbReference>
<evidence type="ECO:0000259" key="2">
    <source>
        <dbReference type="PROSITE" id="PS51704"/>
    </source>
</evidence>
<evidence type="ECO:0000256" key="1">
    <source>
        <dbReference type="SAM" id="MobiDB-lite"/>
    </source>
</evidence>
<comment type="caution">
    <text evidence="3">The sequence shown here is derived from an EMBL/GenBank/DDBJ whole genome shotgun (WGS) entry which is preliminary data.</text>
</comment>
<evidence type="ECO:0000313" key="3">
    <source>
        <dbReference type="EMBL" id="MCV2863114.1"/>
    </source>
</evidence>
<accession>A0ABT2YW77</accession>
<feature type="domain" description="GP-PDE" evidence="2">
    <location>
        <begin position="58"/>
        <end position="323"/>
    </location>
</feature>
<name>A0ABT2YW77_9RHOB</name>
<dbReference type="RefSeq" id="WP_263719531.1">
    <property type="nucleotide sequence ID" value="NZ_JAOWLA010000001.1"/>
</dbReference>
<proteinExistence type="predicted"/>
<evidence type="ECO:0000313" key="4">
    <source>
        <dbReference type="Proteomes" id="UP001652503"/>
    </source>
</evidence>
<dbReference type="EMBL" id="JAOWLA010000001">
    <property type="protein sequence ID" value="MCV2863114.1"/>
    <property type="molecule type" value="Genomic_DNA"/>
</dbReference>
<dbReference type="InterPro" id="IPR030395">
    <property type="entry name" value="GP_PDE_dom"/>
</dbReference>
<dbReference type="PANTHER" id="PTHR46320:SF1">
    <property type="entry name" value="GLYCEROPHOSPHODIESTER PHOSPHODIESTERASE 1"/>
    <property type="match status" value="1"/>
</dbReference>
<dbReference type="Proteomes" id="UP001652503">
    <property type="component" value="Unassembled WGS sequence"/>
</dbReference>
<dbReference type="SUPFAM" id="SSF51695">
    <property type="entry name" value="PLC-like phosphodiesterases"/>
    <property type="match status" value="1"/>
</dbReference>
<dbReference type="PANTHER" id="PTHR46320">
    <property type="entry name" value="GLYCEROPHOSPHODIESTER PHOSPHODIESTERASE 1"/>
    <property type="match status" value="1"/>
</dbReference>
<protein>
    <submittedName>
        <fullName evidence="3">Glycerophosphodiester phosphodiesterase family protein</fullName>
    </submittedName>
</protein>
<organism evidence="3 4">
    <name type="scientific">Albidovulum sediminicola</name>
    <dbReference type="NCBI Taxonomy" id="2984331"/>
    <lineage>
        <taxon>Bacteria</taxon>
        <taxon>Pseudomonadati</taxon>
        <taxon>Pseudomonadota</taxon>
        <taxon>Alphaproteobacteria</taxon>
        <taxon>Rhodobacterales</taxon>
        <taxon>Paracoccaceae</taxon>
        <taxon>Albidovulum</taxon>
    </lineage>
</organism>
<dbReference type="InterPro" id="IPR017946">
    <property type="entry name" value="PLC-like_Pdiesterase_TIM-brl"/>
</dbReference>